<name>V9E8K1_PHYNI</name>
<sequence length="38" mass="4194">MYRPKSPDGMGPSPTMDQSAAKRLFWGQSIRAIRSPAT</sequence>
<keyword evidence="2" id="KW-1185">Reference proteome</keyword>
<dbReference type="Proteomes" id="UP000018721">
    <property type="component" value="Unassembled WGS sequence"/>
</dbReference>
<protein>
    <submittedName>
        <fullName evidence="1">Uncharacterized protein</fullName>
    </submittedName>
</protein>
<reference evidence="1 2" key="1">
    <citation type="submission" date="2013-11" db="EMBL/GenBank/DDBJ databases">
        <title>The Genome Sequence of Phytophthora parasitica P1569.</title>
        <authorList>
            <consortium name="The Broad Institute Genomics Platform"/>
            <person name="Russ C."/>
            <person name="Tyler B."/>
            <person name="Panabieres F."/>
            <person name="Shan W."/>
            <person name="Tripathy S."/>
            <person name="Grunwald N."/>
            <person name="Machado M."/>
            <person name="Johnson C.S."/>
            <person name="Arredondo F."/>
            <person name="Hong C."/>
            <person name="Coffey M."/>
            <person name="Young S.K."/>
            <person name="Zeng Q."/>
            <person name="Gargeya S."/>
            <person name="Fitzgerald M."/>
            <person name="Abouelleil A."/>
            <person name="Alvarado L."/>
            <person name="Chapman S.B."/>
            <person name="Gainer-Dewar J."/>
            <person name="Goldberg J."/>
            <person name="Griggs A."/>
            <person name="Gujja S."/>
            <person name="Hansen M."/>
            <person name="Howarth C."/>
            <person name="Imamovic A."/>
            <person name="Ireland A."/>
            <person name="Larimer J."/>
            <person name="McCowan C."/>
            <person name="Murphy C."/>
            <person name="Pearson M."/>
            <person name="Poon T.W."/>
            <person name="Priest M."/>
            <person name="Roberts A."/>
            <person name="Saif S."/>
            <person name="Shea T."/>
            <person name="Sykes S."/>
            <person name="Wortman J."/>
            <person name="Nusbaum C."/>
            <person name="Birren B."/>
        </authorList>
    </citation>
    <scope>NUCLEOTIDE SEQUENCE [LARGE SCALE GENOMIC DNA]</scope>
    <source>
        <strain evidence="1 2">P1569</strain>
    </source>
</reference>
<dbReference type="EMBL" id="ANIZ01003307">
    <property type="protein sequence ID" value="ETI34607.1"/>
    <property type="molecule type" value="Genomic_DNA"/>
</dbReference>
<dbReference type="HOGENOM" id="CLU_3336706_0_0_1"/>
<accession>V9E8K1</accession>
<comment type="caution">
    <text evidence="1">The sequence shown here is derived from an EMBL/GenBank/DDBJ whole genome shotgun (WGS) entry which is preliminary data.</text>
</comment>
<evidence type="ECO:0000313" key="1">
    <source>
        <dbReference type="EMBL" id="ETI34607.1"/>
    </source>
</evidence>
<dbReference type="AlphaFoldDB" id="V9E8K1"/>
<gene>
    <name evidence="1" type="ORF">F443_18899</name>
</gene>
<proteinExistence type="predicted"/>
<organism evidence="1 2">
    <name type="scientific">Phytophthora nicotianae P1569</name>
    <dbReference type="NCBI Taxonomy" id="1317065"/>
    <lineage>
        <taxon>Eukaryota</taxon>
        <taxon>Sar</taxon>
        <taxon>Stramenopiles</taxon>
        <taxon>Oomycota</taxon>
        <taxon>Peronosporomycetes</taxon>
        <taxon>Peronosporales</taxon>
        <taxon>Peronosporaceae</taxon>
        <taxon>Phytophthora</taxon>
    </lineage>
</organism>
<evidence type="ECO:0000313" key="2">
    <source>
        <dbReference type="Proteomes" id="UP000018721"/>
    </source>
</evidence>